<evidence type="ECO:0000256" key="4">
    <source>
        <dbReference type="ARBA" id="ARBA00022827"/>
    </source>
</evidence>
<dbReference type="AlphaFoldDB" id="A0A0D2BMA1"/>
<dbReference type="InterPro" id="IPR006076">
    <property type="entry name" value="FAD-dep_OxRdtase"/>
</dbReference>
<keyword evidence="3" id="KW-0285">Flavoprotein</keyword>
<dbReference type="GO" id="GO:0008115">
    <property type="term" value="F:sarcosine oxidase activity"/>
    <property type="evidence" value="ECO:0007669"/>
    <property type="project" value="TreeGrafter"/>
</dbReference>
<gene>
    <name evidence="8" type="ORF">PV08_00304</name>
</gene>
<keyword evidence="5" id="KW-0560">Oxidoreductase</keyword>
<name>A0A0D2BMA1_9EURO</name>
<dbReference type="PANTHER" id="PTHR10961">
    <property type="entry name" value="PEROXISOMAL SARCOSINE OXIDASE"/>
    <property type="match status" value="1"/>
</dbReference>
<dbReference type="Proteomes" id="UP000053328">
    <property type="component" value="Unassembled WGS sequence"/>
</dbReference>
<dbReference type="InterPro" id="IPR036188">
    <property type="entry name" value="FAD/NAD-bd_sf"/>
</dbReference>
<evidence type="ECO:0000256" key="2">
    <source>
        <dbReference type="ARBA" id="ARBA00010989"/>
    </source>
</evidence>
<comment type="similarity">
    <text evidence="2">Belongs to the MSOX/MTOX family.</text>
</comment>
<dbReference type="OrthoDB" id="2219495at2759"/>
<organism evidence="8 9">
    <name type="scientific">Exophiala spinifera</name>
    <dbReference type="NCBI Taxonomy" id="91928"/>
    <lineage>
        <taxon>Eukaryota</taxon>
        <taxon>Fungi</taxon>
        <taxon>Dikarya</taxon>
        <taxon>Ascomycota</taxon>
        <taxon>Pezizomycotina</taxon>
        <taxon>Eurotiomycetes</taxon>
        <taxon>Chaetothyriomycetidae</taxon>
        <taxon>Chaetothyriales</taxon>
        <taxon>Herpotrichiellaceae</taxon>
        <taxon>Exophiala</taxon>
    </lineage>
</organism>
<evidence type="ECO:0000256" key="3">
    <source>
        <dbReference type="ARBA" id="ARBA00022630"/>
    </source>
</evidence>
<dbReference type="GeneID" id="27327387"/>
<dbReference type="Gene3D" id="3.50.50.60">
    <property type="entry name" value="FAD/NAD(P)-binding domain"/>
    <property type="match status" value="1"/>
</dbReference>
<dbReference type="Gene3D" id="3.30.9.10">
    <property type="entry name" value="D-Amino Acid Oxidase, subunit A, domain 2"/>
    <property type="match status" value="1"/>
</dbReference>
<feature type="domain" description="FAD dependent oxidoreductase" evidence="7">
    <location>
        <begin position="11"/>
        <end position="431"/>
    </location>
</feature>
<dbReference type="HOGENOM" id="CLU_007884_0_2_1"/>
<dbReference type="RefSeq" id="XP_016239946.1">
    <property type="nucleotide sequence ID" value="XM_016374670.1"/>
</dbReference>
<feature type="transmembrane region" description="Helical" evidence="6">
    <location>
        <begin position="12"/>
        <end position="30"/>
    </location>
</feature>
<sequence>MPRRQLQKSDRIVIVGAGVFGLSTALHLAIRGYKNVTVFDRHDYDASKYAYRSGADSASSDTNKIIRSAYGSAVEYQDLSKEAIEWWTAWNEELKGGKDLPPGLSSSDRVYINNGTLAFTDKDEMPTFELDTIRNMRAAGLGATQLITTNPEDVKAADHRGWGYGIDPFRRKERGKANVGVLDTTGGVVVADKACRFALHKARALGVKFVFDARAGAFETYWHDKDGKVVGVKTQDGQRHPADKVVMACGGWTPSLVPQLDGLCETTAGSIIMLKIPRDSPLFDRFAPERFPSYMWKLWDGPEGGLYGFPRDDQGWMKIGYRGTKYTNPQVQPDGRVRSVPITRYTPGEKVTHIPRKAMQVFKRFLAEYLPELAEHGIGIELTRLCWYTDSFDNHYVVDDVPGQDATVMVATGGCGHAFKYLPNLGKWIVDIMEGVGSERTLVQRWRWRALQPGTEPFNVLMQGSTSPAAIKNVSWSKDSDLKPAGSGPRL</sequence>
<keyword evidence="4" id="KW-0274">FAD</keyword>
<evidence type="ECO:0000313" key="8">
    <source>
        <dbReference type="EMBL" id="KIW19730.1"/>
    </source>
</evidence>
<dbReference type="PANTHER" id="PTHR10961:SF15">
    <property type="entry name" value="FAD DEPENDENT OXIDOREDUCTASE DOMAIN-CONTAINING PROTEIN"/>
    <property type="match status" value="1"/>
</dbReference>
<dbReference type="GO" id="GO:0050660">
    <property type="term" value="F:flavin adenine dinucleotide binding"/>
    <property type="evidence" value="ECO:0007669"/>
    <property type="project" value="InterPro"/>
</dbReference>
<reference evidence="8 9" key="1">
    <citation type="submission" date="2015-01" db="EMBL/GenBank/DDBJ databases">
        <title>The Genome Sequence of Exophiala spinifera CBS89968.</title>
        <authorList>
            <consortium name="The Broad Institute Genomics Platform"/>
            <person name="Cuomo C."/>
            <person name="de Hoog S."/>
            <person name="Gorbushina A."/>
            <person name="Stielow B."/>
            <person name="Teixiera M."/>
            <person name="Abouelleil A."/>
            <person name="Chapman S.B."/>
            <person name="Priest M."/>
            <person name="Young S.K."/>
            <person name="Wortman J."/>
            <person name="Nusbaum C."/>
            <person name="Birren B."/>
        </authorList>
    </citation>
    <scope>NUCLEOTIDE SEQUENCE [LARGE SCALE GENOMIC DNA]</scope>
    <source>
        <strain evidence="8 9">CBS 89968</strain>
    </source>
</reference>
<protein>
    <recommendedName>
        <fullName evidence="7">FAD dependent oxidoreductase domain-containing protein</fullName>
    </recommendedName>
</protein>
<evidence type="ECO:0000256" key="6">
    <source>
        <dbReference type="SAM" id="Phobius"/>
    </source>
</evidence>
<keyword evidence="6" id="KW-0472">Membrane</keyword>
<evidence type="ECO:0000256" key="1">
    <source>
        <dbReference type="ARBA" id="ARBA00001974"/>
    </source>
</evidence>
<keyword evidence="9" id="KW-1185">Reference proteome</keyword>
<evidence type="ECO:0000259" key="7">
    <source>
        <dbReference type="Pfam" id="PF01266"/>
    </source>
</evidence>
<keyword evidence="6" id="KW-1133">Transmembrane helix</keyword>
<accession>A0A0D2BMA1</accession>
<comment type="cofactor">
    <cofactor evidence="1">
        <name>FAD</name>
        <dbReference type="ChEBI" id="CHEBI:57692"/>
    </cofactor>
</comment>
<dbReference type="EMBL" id="KN847492">
    <property type="protein sequence ID" value="KIW19730.1"/>
    <property type="molecule type" value="Genomic_DNA"/>
</dbReference>
<proteinExistence type="inferred from homology"/>
<dbReference type="STRING" id="91928.A0A0D2BMA1"/>
<dbReference type="SUPFAM" id="SSF54373">
    <property type="entry name" value="FAD-linked reductases, C-terminal domain"/>
    <property type="match status" value="1"/>
</dbReference>
<dbReference type="VEuPathDB" id="FungiDB:PV08_00304"/>
<dbReference type="Pfam" id="PF01266">
    <property type="entry name" value="DAO"/>
    <property type="match status" value="1"/>
</dbReference>
<dbReference type="InterPro" id="IPR045170">
    <property type="entry name" value="MTOX"/>
</dbReference>
<evidence type="ECO:0000256" key="5">
    <source>
        <dbReference type="ARBA" id="ARBA00023002"/>
    </source>
</evidence>
<keyword evidence="6" id="KW-0812">Transmembrane</keyword>
<dbReference type="SUPFAM" id="SSF51905">
    <property type="entry name" value="FAD/NAD(P)-binding domain"/>
    <property type="match status" value="1"/>
</dbReference>
<evidence type="ECO:0000313" key="9">
    <source>
        <dbReference type="Proteomes" id="UP000053328"/>
    </source>
</evidence>